<dbReference type="Proteomes" id="UP000799772">
    <property type="component" value="Unassembled WGS sequence"/>
</dbReference>
<name>A0A9P4I902_9PEZI</name>
<evidence type="ECO:0000313" key="3">
    <source>
        <dbReference type="Proteomes" id="UP000799772"/>
    </source>
</evidence>
<feature type="domain" description="BTB" evidence="1">
    <location>
        <begin position="25"/>
        <end position="100"/>
    </location>
</feature>
<organism evidence="2 3">
    <name type="scientific">Rhizodiscina lignyota</name>
    <dbReference type="NCBI Taxonomy" id="1504668"/>
    <lineage>
        <taxon>Eukaryota</taxon>
        <taxon>Fungi</taxon>
        <taxon>Dikarya</taxon>
        <taxon>Ascomycota</taxon>
        <taxon>Pezizomycotina</taxon>
        <taxon>Dothideomycetes</taxon>
        <taxon>Pleosporomycetidae</taxon>
        <taxon>Aulographales</taxon>
        <taxon>Rhizodiscinaceae</taxon>
        <taxon>Rhizodiscina</taxon>
    </lineage>
</organism>
<gene>
    <name evidence="2" type="ORF">NA57DRAFT_47269</name>
</gene>
<dbReference type="EMBL" id="ML978136">
    <property type="protein sequence ID" value="KAF2093976.1"/>
    <property type="molecule type" value="Genomic_DNA"/>
</dbReference>
<protein>
    <submittedName>
        <fullName evidence="2">Btb/poz-like protein</fullName>
    </submittedName>
</protein>
<sequence length="194" mass="21651">MLAKNTDTAKPYDNSNLVINISLDGDVILVVGPQHVRLRVHSQCLRCASKVFGAMFGPQWMEGEGISYKSPSEVLLLEDDAEALRTICRVIHHRNDDVPQFLTPKAVLQVAIVADKYDLNVALRFANMQGLKPRIDVERVDMGYLMAAAFLSSDVGTFMAHTLSLVLNYNGSYLEFLNDEFTSKIVPLKAFRMS</sequence>
<evidence type="ECO:0000259" key="1">
    <source>
        <dbReference type="PROSITE" id="PS50097"/>
    </source>
</evidence>
<evidence type="ECO:0000313" key="2">
    <source>
        <dbReference type="EMBL" id="KAF2093976.1"/>
    </source>
</evidence>
<dbReference type="AlphaFoldDB" id="A0A9P4I902"/>
<accession>A0A9P4I902</accession>
<dbReference type="InterPro" id="IPR000210">
    <property type="entry name" value="BTB/POZ_dom"/>
</dbReference>
<dbReference type="PROSITE" id="PS50097">
    <property type="entry name" value="BTB"/>
    <property type="match status" value="1"/>
</dbReference>
<dbReference type="CDD" id="cd18186">
    <property type="entry name" value="BTB_POZ_ZBTB_KLHL-like"/>
    <property type="match status" value="1"/>
</dbReference>
<dbReference type="OrthoDB" id="5275938at2759"/>
<keyword evidence="3" id="KW-1185">Reference proteome</keyword>
<proteinExistence type="predicted"/>
<dbReference type="Gene3D" id="3.30.710.10">
    <property type="entry name" value="Potassium Channel Kv1.1, Chain A"/>
    <property type="match status" value="1"/>
</dbReference>
<comment type="caution">
    <text evidence="2">The sequence shown here is derived from an EMBL/GenBank/DDBJ whole genome shotgun (WGS) entry which is preliminary data.</text>
</comment>
<reference evidence="2" key="1">
    <citation type="journal article" date="2020" name="Stud. Mycol.">
        <title>101 Dothideomycetes genomes: a test case for predicting lifestyles and emergence of pathogens.</title>
        <authorList>
            <person name="Haridas S."/>
            <person name="Albert R."/>
            <person name="Binder M."/>
            <person name="Bloem J."/>
            <person name="Labutti K."/>
            <person name="Salamov A."/>
            <person name="Andreopoulos B."/>
            <person name="Baker S."/>
            <person name="Barry K."/>
            <person name="Bills G."/>
            <person name="Bluhm B."/>
            <person name="Cannon C."/>
            <person name="Castanera R."/>
            <person name="Culley D."/>
            <person name="Daum C."/>
            <person name="Ezra D."/>
            <person name="Gonzalez J."/>
            <person name="Henrissat B."/>
            <person name="Kuo A."/>
            <person name="Liang C."/>
            <person name="Lipzen A."/>
            <person name="Lutzoni F."/>
            <person name="Magnuson J."/>
            <person name="Mondo S."/>
            <person name="Nolan M."/>
            <person name="Ohm R."/>
            <person name="Pangilinan J."/>
            <person name="Park H.-J."/>
            <person name="Ramirez L."/>
            <person name="Alfaro M."/>
            <person name="Sun H."/>
            <person name="Tritt A."/>
            <person name="Yoshinaga Y."/>
            <person name="Zwiers L.-H."/>
            <person name="Turgeon B."/>
            <person name="Goodwin S."/>
            <person name="Spatafora J."/>
            <person name="Crous P."/>
            <person name="Grigoriev I."/>
        </authorList>
    </citation>
    <scope>NUCLEOTIDE SEQUENCE</scope>
    <source>
        <strain evidence="2">CBS 133067</strain>
    </source>
</reference>
<dbReference type="SUPFAM" id="SSF54695">
    <property type="entry name" value="POZ domain"/>
    <property type="match status" value="1"/>
</dbReference>
<dbReference type="InterPro" id="IPR011333">
    <property type="entry name" value="SKP1/BTB/POZ_sf"/>
</dbReference>